<dbReference type="EMBL" id="CP039381">
    <property type="protein sequence ID" value="QCT07548.1"/>
    <property type="molecule type" value="Genomic_DNA"/>
</dbReference>
<protein>
    <submittedName>
        <fullName evidence="1">Stage II sporulation protein R</fullName>
    </submittedName>
</protein>
<gene>
    <name evidence="1" type="ORF">E5Z56_09345</name>
</gene>
<evidence type="ECO:0000313" key="2">
    <source>
        <dbReference type="Proteomes" id="UP000301475"/>
    </source>
</evidence>
<dbReference type="Proteomes" id="UP000301475">
    <property type="component" value="Chromosome"/>
</dbReference>
<dbReference type="AlphaFoldDB" id="A0A4P8Y2M5"/>
<name>A0A4P8Y2M5_9FIRM</name>
<organism evidence="1 2">
    <name type="scientific">Ruminococcus bovis</name>
    <dbReference type="NCBI Taxonomy" id="2564099"/>
    <lineage>
        <taxon>Bacteria</taxon>
        <taxon>Bacillati</taxon>
        <taxon>Bacillota</taxon>
        <taxon>Clostridia</taxon>
        <taxon>Eubacteriales</taxon>
        <taxon>Oscillospiraceae</taxon>
        <taxon>Ruminococcus</taxon>
    </lineage>
</organism>
<sequence length="197" mass="23001">MKILLKSLSLGLILTVIFSLIPFTAQCKSLEKDIFRLHILANSDLESDQELKLKVRDKILSYTEDLYRDCETKEDTIKVTENNLVNILNVAQKEVYNLGYDYKVKGEITNMYFNTRQYGKFTVPSGFYDALRITIGKGEGHNWWCVMYPSFCLGESSDLENSNLTDDEKKLISDDDNYKIKFQVVEWFEKFKSFFCK</sequence>
<proteinExistence type="predicted"/>
<evidence type="ECO:0000313" key="1">
    <source>
        <dbReference type="EMBL" id="QCT07548.1"/>
    </source>
</evidence>
<dbReference type="RefSeq" id="WP_138157552.1">
    <property type="nucleotide sequence ID" value="NZ_CP039381.1"/>
</dbReference>
<dbReference type="KEGG" id="ruj:E5Z56_09345"/>
<dbReference type="InterPro" id="IPR014202">
    <property type="entry name" value="Spore_II_R"/>
</dbReference>
<dbReference type="OrthoDB" id="9793324at2"/>
<keyword evidence="2" id="KW-1185">Reference proteome</keyword>
<dbReference type="Pfam" id="PF09551">
    <property type="entry name" value="Spore_II_R"/>
    <property type="match status" value="1"/>
</dbReference>
<reference evidence="1 2" key="1">
    <citation type="submission" date="2019-04" db="EMBL/GenBank/DDBJ databases">
        <authorList>
            <person name="Embree M."/>
            <person name="Gaffney J.R."/>
        </authorList>
    </citation>
    <scope>NUCLEOTIDE SEQUENCE [LARGE SCALE GENOMIC DNA]</scope>
    <source>
        <strain evidence="1 2">JE7A12</strain>
    </source>
</reference>
<accession>A0A4P8Y2M5</accession>